<sequence>MIHVSWTYGFVVNDGKIFGLTDEVVEESFLGYEIGEVTYYSDIEGSYSGNFSNELPVGTLYFTIQGIAPEEAIAVKKDGFYVKATYGGEYSGGREKSSIQ</sequence>
<dbReference type="AlphaFoldDB" id="A0A168JB65"/>
<dbReference type="EMBL" id="LVJI01000054">
    <property type="protein sequence ID" value="OAB40392.1"/>
    <property type="molecule type" value="Genomic_DNA"/>
</dbReference>
<evidence type="ECO:0000313" key="2">
    <source>
        <dbReference type="Proteomes" id="UP000077355"/>
    </source>
</evidence>
<gene>
    <name evidence="1" type="ORF">PBAT_24140</name>
</gene>
<protein>
    <submittedName>
        <fullName evidence="1">Uncharacterized protein</fullName>
    </submittedName>
</protein>
<organism evidence="1 2">
    <name type="scientific">Paenibacillus antarcticus</name>
    <dbReference type="NCBI Taxonomy" id="253703"/>
    <lineage>
        <taxon>Bacteria</taxon>
        <taxon>Bacillati</taxon>
        <taxon>Bacillota</taxon>
        <taxon>Bacilli</taxon>
        <taxon>Bacillales</taxon>
        <taxon>Paenibacillaceae</taxon>
        <taxon>Paenibacillus</taxon>
    </lineage>
</organism>
<comment type="caution">
    <text evidence="1">The sequence shown here is derived from an EMBL/GenBank/DDBJ whole genome shotgun (WGS) entry which is preliminary data.</text>
</comment>
<proteinExistence type="predicted"/>
<dbReference type="RefSeq" id="WP_084403344.1">
    <property type="nucleotide sequence ID" value="NZ_CP043611.1"/>
</dbReference>
<dbReference type="Proteomes" id="UP000077355">
    <property type="component" value="Unassembled WGS sequence"/>
</dbReference>
<evidence type="ECO:0000313" key="1">
    <source>
        <dbReference type="EMBL" id="OAB40392.1"/>
    </source>
</evidence>
<dbReference type="OrthoDB" id="2357153at2"/>
<accession>A0A168JB65</accession>
<name>A0A168JB65_9BACL</name>
<reference evidence="1 2" key="1">
    <citation type="submission" date="2016-03" db="EMBL/GenBank/DDBJ databases">
        <title>Draft genome sequence of Paenibacillus antarcticus CECT 5836.</title>
        <authorList>
            <person name="Shin S.-K."/>
            <person name="Yi H."/>
        </authorList>
    </citation>
    <scope>NUCLEOTIDE SEQUENCE [LARGE SCALE GENOMIC DNA]</scope>
    <source>
        <strain evidence="1 2">CECT 5836</strain>
    </source>
</reference>
<keyword evidence="2" id="KW-1185">Reference proteome</keyword>